<dbReference type="Pfam" id="PF01565">
    <property type="entry name" value="FAD_binding_4"/>
    <property type="match status" value="1"/>
</dbReference>
<protein>
    <submittedName>
        <fullName evidence="3">FAD-binding protein</fullName>
    </submittedName>
</protein>
<evidence type="ECO:0000313" key="3">
    <source>
        <dbReference type="EMBL" id="MFC0862827.1"/>
    </source>
</evidence>
<reference evidence="3 4" key="1">
    <citation type="submission" date="2024-09" db="EMBL/GenBank/DDBJ databases">
        <authorList>
            <person name="Sun Q."/>
            <person name="Mori K."/>
        </authorList>
    </citation>
    <scope>NUCLEOTIDE SEQUENCE [LARGE SCALE GENOMIC DNA]</scope>
    <source>
        <strain evidence="3 4">TBRC 1851</strain>
    </source>
</reference>
<evidence type="ECO:0000259" key="2">
    <source>
        <dbReference type="PROSITE" id="PS51387"/>
    </source>
</evidence>
<accession>A0ABV6U301</accession>
<feature type="domain" description="FAD-binding PCMH-type" evidence="2">
    <location>
        <begin position="1"/>
        <end position="117"/>
    </location>
</feature>
<dbReference type="InterPro" id="IPR016166">
    <property type="entry name" value="FAD-bd_PCMH"/>
</dbReference>
<dbReference type="Gene3D" id="3.30.465.10">
    <property type="match status" value="1"/>
</dbReference>
<evidence type="ECO:0000256" key="1">
    <source>
        <dbReference type="SAM" id="MobiDB-lite"/>
    </source>
</evidence>
<dbReference type="Proteomes" id="UP001589870">
    <property type="component" value="Unassembled WGS sequence"/>
</dbReference>
<gene>
    <name evidence="3" type="ORF">ACFHYQ_11025</name>
</gene>
<dbReference type="EMBL" id="JBHMQT010000018">
    <property type="protein sequence ID" value="MFC0862827.1"/>
    <property type="molecule type" value="Genomic_DNA"/>
</dbReference>
<dbReference type="RefSeq" id="WP_394301016.1">
    <property type="nucleotide sequence ID" value="NZ_JBHMQT010000018.1"/>
</dbReference>
<dbReference type="PROSITE" id="PS51387">
    <property type="entry name" value="FAD_PCMH"/>
    <property type="match status" value="1"/>
</dbReference>
<dbReference type="InterPro" id="IPR006094">
    <property type="entry name" value="Oxid_FAD_bind_N"/>
</dbReference>
<name>A0ABV6U301_9ACTN</name>
<dbReference type="InterPro" id="IPR010031">
    <property type="entry name" value="FAD_lactone_oxidase-like"/>
</dbReference>
<keyword evidence="4" id="KW-1185">Reference proteome</keyword>
<dbReference type="InterPro" id="IPR036318">
    <property type="entry name" value="FAD-bd_PCMH-like_sf"/>
</dbReference>
<evidence type="ECO:0000313" key="4">
    <source>
        <dbReference type="Proteomes" id="UP001589870"/>
    </source>
</evidence>
<feature type="compositionally biased region" description="Polar residues" evidence="1">
    <location>
        <begin position="208"/>
        <end position="217"/>
    </location>
</feature>
<dbReference type="PANTHER" id="PTHR43762">
    <property type="entry name" value="L-GULONOLACTONE OXIDASE"/>
    <property type="match status" value="1"/>
</dbReference>
<dbReference type="SUPFAM" id="SSF56176">
    <property type="entry name" value="FAD-binding/transporter-associated domain-like"/>
    <property type="match status" value="1"/>
</dbReference>
<comment type="caution">
    <text evidence="3">The sequence shown here is derived from an EMBL/GenBank/DDBJ whole genome shotgun (WGS) entry which is preliminary data.</text>
</comment>
<feature type="compositionally biased region" description="Basic residues" evidence="1">
    <location>
        <begin position="220"/>
        <end position="229"/>
    </location>
</feature>
<dbReference type="InterPro" id="IPR016169">
    <property type="entry name" value="FAD-bd_PCMH_sub2"/>
</dbReference>
<sequence>MAARRAVTGPSWRLGPTGLVTASAGVSLHDLVPKGWFVPVTPGTRYVTVGGAVAADVHGKNHHVDSSFGAHVRSLRLLTADGMIQELTPGDELFWATVGGMGLTGVILEATFRCVPVETSRMVVDVERTRDLDQTLETMAETDHRYRYTVAWIDLLAGGRRMGRVCPPAVTTPRRRTCPLGCAATGSPSARAPASPRHRGRPAGCSTVRPSGRSTPPGTARRRPPSANG</sequence>
<feature type="region of interest" description="Disordered" evidence="1">
    <location>
        <begin position="184"/>
        <end position="229"/>
    </location>
</feature>
<organism evidence="3 4">
    <name type="scientific">Sphaerimonospora cavernae</name>
    <dbReference type="NCBI Taxonomy" id="1740611"/>
    <lineage>
        <taxon>Bacteria</taxon>
        <taxon>Bacillati</taxon>
        <taxon>Actinomycetota</taxon>
        <taxon>Actinomycetes</taxon>
        <taxon>Streptosporangiales</taxon>
        <taxon>Streptosporangiaceae</taxon>
        <taxon>Sphaerimonospora</taxon>
    </lineage>
</organism>
<proteinExistence type="predicted"/>
<dbReference type="PANTHER" id="PTHR43762:SF1">
    <property type="entry name" value="D-ARABINONO-1,4-LACTONE OXIDASE"/>
    <property type="match status" value="1"/>
</dbReference>